<sequence>MFDVALVEQCTTEVAPQTMQTLIDVESSGNPFAIAAVGVDVISTPEGKEEAIESAKSLMSQGYNISLGLGQINMHNFEALGLTLSNVFDPCTNIQAADKILSDCYQRAAAEFDDGQRALQAAFSCYYSNNFSRGFEPDDSNGNSYVQRVAASHERLSVPQINFDRSDIDDHRGGETSKQDDGNTEEEPHKEIRAIENFESSEKGGWDVFQDFTG</sequence>
<dbReference type="CDD" id="cd16892">
    <property type="entry name" value="LT_VirB1-like"/>
    <property type="match status" value="1"/>
</dbReference>
<proteinExistence type="predicted"/>
<keyword evidence="4" id="KW-1185">Reference proteome</keyword>
<dbReference type="RefSeq" id="WP_170140643.1">
    <property type="nucleotide sequence ID" value="NZ_QRDJ01000013.1"/>
</dbReference>
<dbReference type="Pfam" id="PF01464">
    <property type="entry name" value="SLT"/>
    <property type="match status" value="1"/>
</dbReference>
<dbReference type="InterPro" id="IPR023346">
    <property type="entry name" value="Lysozyme-like_dom_sf"/>
</dbReference>
<evidence type="ECO:0000313" key="4">
    <source>
        <dbReference type="Proteomes" id="UP000256334"/>
    </source>
</evidence>
<evidence type="ECO:0000256" key="1">
    <source>
        <dbReference type="SAM" id="MobiDB-lite"/>
    </source>
</evidence>
<feature type="domain" description="Transglycosylase SLT" evidence="2">
    <location>
        <begin position="8"/>
        <end position="109"/>
    </location>
</feature>
<feature type="region of interest" description="Disordered" evidence="1">
    <location>
        <begin position="160"/>
        <end position="214"/>
    </location>
</feature>
<organism evidence="3 4">
    <name type="scientific">Kushneria indalinina DSM 14324</name>
    <dbReference type="NCBI Taxonomy" id="1122140"/>
    <lineage>
        <taxon>Bacteria</taxon>
        <taxon>Pseudomonadati</taxon>
        <taxon>Pseudomonadota</taxon>
        <taxon>Gammaproteobacteria</taxon>
        <taxon>Oceanospirillales</taxon>
        <taxon>Halomonadaceae</taxon>
        <taxon>Kushneria</taxon>
    </lineage>
</organism>
<protein>
    <submittedName>
        <fullName evidence="3">Transglycosylase-like protein with SLT domain</fullName>
    </submittedName>
</protein>
<name>A0A3D9DRN3_9GAMM</name>
<dbReference type="Proteomes" id="UP000256334">
    <property type="component" value="Unassembled WGS sequence"/>
</dbReference>
<dbReference type="SUPFAM" id="SSF53955">
    <property type="entry name" value="Lysozyme-like"/>
    <property type="match status" value="1"/>
</dbReference>
<comment type="caution">
    <text evidence="3">The sequence shown here is derived from an EMBL/GenBank/DDBJ whole genome shotgun (WGS) entry which is preliminary data.</text>
</comment>
<accession>A0A3D9DRN3</accession>
<dbReference type="EMBL" id="QRDJ01000013">
    <property type="protein sequence ID" value="REC93321.1"/>
    <property type="molecule type" value="Genomic_DNA"/>
</dbReference>
<reference evidence="3 4" key="1">
    <citation type="submission" date="2018-07" db="EMBL/GenBank/DDBJ databases">
        <title>Genomic Encyclopedia of Type Strains, Phase IV (KMG-IV): sequencing the most valuable type-strain genomes for metagenomic binning, comparative biology and taxonomic classification.</title>
        <authorList>
            <person name="Goeker M."/>
        </authorList>
    </citation>
    <scope>NUCLEOTIDE SEQUENCE [LARGE SCALE GENOMIC DNA]</scope>
    <source>
        <strain evidence="3 4">DSM 14324</strain>
    </source>
</reference>
<feature type="compositionally biased region" description="Basic and acidic residues" evidence="1">
    <location>
        <begin position="164"/>
        <end position="205"/>
    </location>
</feature>
<dbReference type="AlphaFoldDB" id="A0A3D9DRN3"/>
<dbReference type="Gene3D" id="1.10.530.10">
    <property type="match status" value="1"/>
</dbReference>
<gene>
    <name evidence="3" type="ORF">C8D72_3480</name>
</gene>
<evidence type="ECO:0000313" key="3">
    <source>
        <dbReference type="EMBL" id="REC93321.1"/>
    </source>
</evidence>
<dbReference type="InterPro" id="IPR008258">
    <property type="entry name" value="Transglycosylase_SLT_dom_1"/>
</dbReference>
<evidence type="ECO:0000259" key="2">
    <source>
        <dbReference type="Pfam" id="PF01464"/>
    </source>
</evidence>